<gene>
    <name evidence="2" type="ORF">RGQ29_018756</name>
</gene>
<dbReference type="PANTHER" id="PTHR31147:SF25">
    <property type="entry name" value="HXXXD-TYPE ACYL-TRANSFERASE FAMILY PROTEIN"/>
    <property type="match status" value="1"/>
</dbReference>
<comment type="caution">
    <text evidence="2">The sequence shown here is derived from an EMBL/GenBank/DDBJ whole genome shotgun (WGS) entry which is preliminary data.</text>
</comment>
<dbReference type="Proteomes" id="UP001324115">
    <property type="component" value="Unassembled WGS sequence"/>
</dbReference>
<evidence type="ECO:0000313" key="2">
    <source>
        <dbReference type="EMBL" id="KAK4595119.1"/>
    </source>
</evidence>
<comment type="similarity">
    <text evidence="1">Belongs to the plant acyltransferase family.</text>
</comment>
<dbReference type="AlphaFoldDB" id="A0AAN7IZF8"/>
<reference evidence="2 3" key="1">
    <citation type="journal article" date="2023" name="G3 (Bethesda)">
        <title>A haplotype-resolved chromosome-scale genome for Quercus rubra L. provides insights into the genetics of adaptive traits for red oak species.</title>
        <authorList>
            <person name="Kapoor B."/>
            <person name="Jenkins J."/>
            <person name="Schmutz J."/>
            <person name="Zhebentyayeva T."/>
            <person name="Kuelheim C."/>
            <person name="Coggeshall M."/>
            <person name="Heim C."/>
            <person name="Lasky J.R."/>
            <person name="Leites L."/>
            <person name="Islam-Faridi N."/>
            <person name="Romero-Severson J."/>
            <person name="DeLeo V.L."/>
            <person name="Lucas S.M."/>
            <person name="Lazic D."/>
            <person name="Gailing O."/>
            <person name="Carlson J."/>
            <person name="Staton M."/>
        </authorList>
    </citation>
    <scope>NUCLEOTIDE SEQUENCE [LARGE SCALE GENOMIC DNA]</scope>
    <source>
        <strain evidence="2">Pseudo-F2</strain>
    </source>
</reference>
<organism evidence="2 3">
    <name type="scientific">Quercus rubra</name>
    <name type="common">Northern red oak</name>
    <name type="synonym">Quercus borealis</name>
    <dbReference type="NCBI Taxonomy" id="3512"/>
    <lineage>
        <taxon>Eukaryota</taxon>
        <taxon>Viridiplantae</taxon>
        <taxon>Streptophyta</taxon>
        <taxon>Embryophyta</taxon>
        <taxon>Tracheophyta</taxon>
        <taxon>Spermatophyta</taxon>
        <taxon>Magnoliopsida</taxon>
        <taxon>eudicotyledons</taxon>
        <taxon>Gunneridae</taxon>
        <taxon>Pentapetalae</taxon>
        <taxon>rosids</taxon>
        <taxon>fabids</taxon>
        <taxon>Fagales</taxon>
        <taxon>Fagaceae</taxon>
        <taxon>Quercus</taxon>
    </lineage>
</organism>
<dbReference type="Gene3D" id="3.30.559.10">
    <property type="entry name" value="Chloramphenicol acetyltransferase-like domain"/>
    <property type="match status" value="2"/>
</dbReference>
<sequence>MANNHIHHTPFLLDRENVVLVKSLKPTSSGLFSLSSIDNDPHLEIFCQTIHVYRSKVDSSYYDNHNCTLSFDEQEDIAYVIKEALSKALVFSHPLAGKLEKHSNGKLHINCNEDGVPFLVAAANYQLFSLIYLDGVDVEVSKQLVLDLPSKGDSVYHPLVLQVTKFSCGGCIIGMGLSHSVCEGFGAAQFFQALVELASEKSELSVKPVWERERLVATPTKEPFQLMFPDGPSLATSPYMPTIDLLHECFHVSSESIKRIKMSLTEEFETKKFGAYVWRLRFRALKLNSDGRTNFWLVMGIRKLLNPPLPDGYYENAFVSQVLELMGGELNELPLSKVAKLIKESKKGASTADYIMTSLRMLERFRQLDIKFKDDVAVMVLIDWRQLGFLENVDFGRMELVNMISLPWNMIGYVDMCVLLPPTSKVDASMKGGVRLFLSLPSAAMAKFKEEMGALKLL</sequence>
<evidence type="ECO:0000313" key="3">
    <source>
        <dbReference type="Proteomes" id="UP001324115"/>
    </source>
</evidence>
<dbReference type="PANTHER" id="PTHR31147">
    <property type="entry name" value="ACYL TRANSFERASE 4"/>
    <property type="match status" value="1"/>
</dbReference>
<evidence type="ECO:0000256" key="1">
    <source>
        <dbReference type="ARBA" id="ARBA00009861"/>
    </source>
</evidence>
<name>A0AAN7IZF8_QUERU</name>
<dbReference type="InterPro" id="IPR050898">
    <property type="entry name" value="Plant_acyltransferase"/>
</dbReference>
<accession>A0AAN7IZF8</accession>
<protein>
    <submittedName>
        <fullName evidence="2">Uncharacterized protein</fullName>
    </submittedName>
</protein>
<proteinExistence type="inferred from homology"/>
<keyword evidence="3" id="KW-1185">Reference proteome</keyword>
<dbReference type="InterPro" id="IPR023213">
    <property type="entry name" value="CAT-like_dom_sf"/>
</dbReference>
<dbReference type="EMBL" id="JAXUIC010000004">
    <property type="protein sequence ID" value="KAK4595119.1"/>
    <property type="molecule type" value="Genomic_DNA"/>
</dbReference>
<dbReference type="Pfam" id="PF02458">
    <property type="entry name" value="Transferase"/>
    <property type="match status" value="1"/>
</dbReference>